<dbReference type="STRING" id="27835.A0A0N4XKG7"/>
<dbReference type="PANTHER" id="PTHR48041">
    <property type="entry name" value="ABC TRANSPORTER G FAMILY MEMBER 28"/>
    <property type="match status" value="1"/>
</dbReference>
<dbReference type="Proteomes" id="UP000271162">
    <property type="component" value="Unassembled WGS sequence"/>
</dbReference>
<evidence type="ECO:0000313" key="6">
    <source>
        <dbReference type="EMBL" id="VDL66609.1"/>
    </source>
</evidence>
<evidence type="ECO:0000313" key="8">
    <source>
        <dbReference type="WBParaSite" id="NBR_0000301901-mRNA-1"/>
    </source>
</evidence>
<keyword evidence="3" id="KW-0812">Transmembrane</keyword>
<dbReference type="WBParaSite" id="NBR_0000301901-mRNA-1">
    <property type="protein sequence ID" value="NBR_0000301901-mRNA-1"/>
    <property type="gene ID" value="NBR_0000301901"/>
</dbReference>
<dbReference type="AlphaFoldDB" id="A0A0N4XKG7"/>
<protein>
    <submittedName>
        <fullName evidence="8">Kinesin motor domain-containing protein</fullName>
    </submittedName>
</protein>
<dbReference type="PANTHER" id="PTHR48041:SF104">
    <property type="entry name" value="ABC TRANSPORTER DOMAIN-CONTAINING PROTEIN"/>
    <property type="match status" value="1"/>
</dbReference>
<comment type="subcellular location">
    <subcellularLocation>
        <location evidence="1">Membrane</location>
        <topology evidence="1">Multi-pass membrane protein</topology>
    </subcellularLocation>
</comment>
<organism evidence="8">
    <name type="scientific">Nippostrongylus brasiliensis</name>
    <name type="common">Rat hookworm</name>
    <dbReference type="NCBI Taxonomy" id="27835"/>
    <lineage>
        <taxon>Eukaryota</taxon>
        <taxon>Metazoa</taxon>
        <taxon>Ecdysozoa</taxon>
        <taxon>Nematoda</taxon>
        <taxon>Chromadorea</taxon>
        <taxon>Rhabditida</taxon>
        <taxon>Rhabditina</taxon>
        <taxon>Rhabditomorpha</taxon>
        <taxon>Strongyloidea</taxon>
        <taxon>Heligmosomidae</taxon>
        <taxon>Nippostrongylus</taxon>
    </lineage>
</organism>
<proteinExistence type="predicted"/>
<sequence>MALGKPAYFGKVKDLIGFFASLGRRSLRVPESHNPADHVIAKLSVNNETMEEDIKRINYITEMFEESYAADELKELIRLGTIKNEQEADDEQQATMAYAVSIWTQMNVLFRRAFLTTIRDPVLLQVRFLQVVVRIRRTDF</sequence>
<evidence type="ECO:0000256" key="4">
    <source>
        <dbReference type="ARBA" id="ARBA00022989"/>
    </source>
</evidence>
<gene>
    <name evidence="6" type="ORF">NBR_LOCUS3020</name>
</gene>
<accession>A0A0N4XKG7</accession>
<evidence type="ECO:0000256" key="5">
    <source>
        <dbReference type="ARBA" id="ARBA00023136"/>
    </source>
</evidence>
<keyword evidence="7" id="KW-1185">Reference proteome</keyword>
<keyword evidence="5" id="KW-0472">Membrane</keyword>
<reference evidence="8" key="1">
    <citation type="submission" date="2017-02" db="UniProtKB">
        <authorList>
            <consortium name="WormBaseParasite"/>
        </authorList>
    </citation>
    <scope>IDENTIFICATION</scope>
</reference>
<evidence type="ECO:0000256" key="1">
    <source>
        <dbReference type="ARBA" id="ARBA00004141"/>
    </source>
</evidence>
<name>A0A0N4XKG7_NIPBR</name>
<evidence type="ECO:0000256" key="2">
    <source>
        <dbReference type="ARBA" id="ARBA00022448"/>
    </source>
</evidence>
<reference evidence="6 7" key="2">
    <citation type="submission" date="2018-11" db="EMBL/GenBank/DDBJ databases">
        <authorList>
            <consortium name="Pathogen Informatics"/>
        </authorList>
    </citation>
    <scope>NUCLEOTIDE SEQUENCE [LARGE SCALE GENOMIC DNA]</scope>
</reference>
<evidence type="ECO:0000256" key="3">
    <source>
        <dbReference type="ARBA" id="ARBA00022692"/>
    </source>
</evidence>
<dbReference type="GO" id="GO:0005886">
    <property type="term" value="C:plasma membrane"/>
    <property type="evidence" value="ECO:0007669"/>
    <property type="project" value="TreeGrafter"/>
</dbReference>
<keyword evidence="2" id="KW-0813">Transport</keyword>
<keyword evidence="4" id="KW-1133">Transmembrane helix</keyword>
<dbReference type="InterPro" id="IPR050352">
    <property type="entry name" value="ABCG_transporters"/>
</dbReference>
<evidence type="ECO:0000313" key="7">
    <source>
        <dbReference type="Proteomes" id="UP000271162"/>
    </source>
</evidence>
<dbReference type="EMBL" id="UYSL01004063">
    <property type="protein sequence ID" value="VDL66609.1"/>
    <property type="molecule type" value="Genomic_DNA"/>
</dbReference>
<dbReference type="GO" id="GO:0042626">
    <property type="term" value="F:ATPase-coupled transmembrane transporter activity"/>
    <property type="evidence" value="ECO:0007669"/>
    <property type="project" value="TreeGrafter"/>
</dbReference>